<dbReference type="EMBL" id="JACGWK010001684">
    <property type="protein sequence ID" value="KAL0283950.1"/>
    <property type="molecule type" value="Genomic_DNA"/>
</dbReference>
<protein>
    <recommendedName>
        <fullName evidence="2">DUF4216 domain-containing protein</fullName>
    </recommendedName>
</protein>
<name>A0AAW2IPA9_9LAMI</name>
<dbReference type="Pfam" id="PF02992">
    <property type="entry name" value="Transposase_21"/>
    <property type="match status" value="1"/>
</dbReference>
<reference evidence="3" key="1">
    <citation type="submission" date="2020-06" db="EMBL/GenBank/DDBJ databases">
        <authorList>
            <person name="Li T."/>
            <person name="Hu X."/>
            <person name="Zhang T."/>
            <person name="Song X."/>
            <person name="Zhang H."/>
            <person name="Dai N."/>
            <person name="Sheng W."/>
            <person name="Hou X."/>
            <person name="Wei L."/>
        </authorList>
    </citation>
    <scope>NUCLEOTIDE SEQUENCE</scope>
    <source>
        <strain evidence="3">G01</strain>
        <tissue evidence="3">Leaf</tissue>
    </source>
</reference>
<feature type="compositionally biased region" description="Acidic residues" evidence="1">
    <location>
        <begin position="278"/>
        <end position="300"/>
    </location>
</feature>
<reference evidence="3" key="2">
    <citation type="journal article" date="2024" name="Plant">
        <title>Genomic evolution and insights into agronomic trait innovations of Sesamum species.</title>
        <authorList>
            <person name="Miao H."/>
            <person name="Wang L."/>
            <person name="Qu L."/>
            <person name="Liu H."/>
            <person name="Sun Y."/>
            <person name="Le M."/>
            <person name="Wang Q."/>
            <person name="Wei S."/>
            <person name="Zheng Y."/>
            <person name="Lin W."/>
            <person name="Duan Y."/>
            <person name="Cao H."/>
            <person name="Xiong S."/>
            <person name="Wang X."/>
            <person name="Wei L."/>
            <person name="Li C."/>
            <person name="Ma Q."/>
            <person name="Ju M."/>
            <person name="Zhao R."/>
            <person name="Li G."/>
            <person name="Mu C."/>
            <person name="Tian Q."/>
            <person name="Mei H."/>
            <person name="Zhang T."/>
            <person name="Gao T."/>
            <person name="Zhang H."/>
        </authorList>
    </citation>
    <scope>NUCLEOTIDE SEQUENCE</scope>
    <source>
        <strain evidence="3">G01</strain>
    </source>
</reference>
<dbReference type="PANTHER" id="PTHR48258">
    <property type="entry name" value="DUF4218 DOMAIN-CONTAINING PROTEIN-RELATED"/>
    <property type="match status" value="1"/>
</dbReference>
<dbReference type="PANTHER" id="PTHR48258:SF3">
    <property type="entry name" value="FK506-BINDING PROTEIN 4-LIKE ISOFORM X1"/>
    <property type="match status" value="1"/>
</dbReference>
<comment type="caution">
    <text evidence="3">The sequence shown here is derived from an EMBL/GenBank/DDBJ whole genome shotgun (WGS) entry which is preliminary data.</text>
</comment>
<evidence type="ECO:0000259" key="2">
    <source>
        <dbReference type="Pfam" id="PF13952"/>
    </source>
</evidence>
<feature type="region of interest" description="Disordered" evidence="1">
    <location>
        <begin position="1"/>
        <end position="21"/>
    </location>
</feature>
<feature type="domain" description="DUF4216" evidence="2">
    <location>
        <begin position="146"/>
        <end position="211"/>
    </location>
</feature>
<sequence>MVFDDAEQAYNQDSATNDGTGSCPFDAGHSSYYYSGGSYDYVSGLTDRFHDVPVITPRLQRLYVLQATAEQMMWHANHQTEKGSMCHLSDREVLRHFDRTHPDFAAEPRNIRSDLCAEGFAPHGQYDSENPIIEELVATACKDWFKRHIVLFKCRWVDSVCGMKVHPRFHLVDVNFKKVYQKNKSFILAQQVVQLYYKEYPSMKRDKVDWMTVCKIKARRIVDDSRWTEVTFQEDESIPTPQVLTDDHNYAMHDPNGIQLIVDLNQQGAGTSRAANGELDDEPDDDSFDEDYETELDNYD</sequence>
<feature type="compositionally biased region" description="Polar residues" evidence="1">
    <location>
        <begin position="9"/>
        <end position="20"/>
    </location>
</feature>
<organism evidence="3">
    <name type="scientific">Sesamum angustifolium</name>
    <dbReference type="NCBI Taxonomy" id="2727405"/>
    <lineage>
        <taxon>Eukaryota</taxon>
        <taxon>Viridiplantae</taxon>
        <taxon>Streptophyta</taxon>
        <taxon>Embryophyta</taxon>
        <taxon>Tracheophyta</taxon>
        <taxon>Spermatophyta</taxon>
        <taxon>Magnoliopsida</taxon>
        <taxon>eudicotyledons</taxon>
        <taxon>Gunneridae</taxon>
        <taxon>Pentapetalae</taxon>
        <taxon>asterids</taxon>
        <taxon>lamiids</taxon>
        <taxon>Lamiales</taxon>
        <taxon>Pedaliaceae</taxon>
        <taxon>Sesamum</taxon>
    </lineage>
</organism>
<evidence type="ECO:0000256" key="1">
    <source>
        <dbReference type="SAM" id="MobiDB-lite"/>
    </source>
</evidence>
<proteinExistence type="predicted"/>
<feature type="region of interest" description="Disordered" evidence="1">
    <location>
        <begin position="269"/>
        <end position="300"/>
    </location>
</feature>
<accession>A0AAW2IPA9</accession>
<dbReference type="InterPro" id="IPR025312">
    <property type="entry name" value="DUF4216"/>
</dbReference>
<gene>
    <name evidence="3" type="ORF">Sangu_2857600</name>
</gene>
<dbReference type="AlphaFoldDB" id="A0AAW2IPA9"/>
<evidence type="ECO:0000313" key="3">
    <source>
        <dbReference type="EMBL" id="KAL0283950.1"/>
    </source>
</evidence>
<dbReference type="Pfam" id="PF13952">
    <property type="entry name" value="DUF4216"/>
    <property type="match status" value="1"/>
</dbReference>
<dbReference type="InterPro" id="IPR004242">
    <property type="entry name" value="Transposase_21"/>
</dbReference>